<protein>
    <submittedName>
        <fullName evidence="1">Uncharacterized protein</fullName>
    </submittedName>
</protein>
<organism evidence="1">
    <name type="scientific">Tetraselmis sp. GSL018</name>
    <dbReference type="NCBI Taxonomy" id="582737"/>
    <lineage>
        <taxon>Eukaryota</taxon>
        <taxon>Viridiplantae</taxon>
        <taxon>Chlorophyta</taxon>
        <taxon>core chlorophytes</taxon>
        <taxon>Chlorodendrophyceae</taxon>
        <taxon>Chlorodendrales</taxon>
        <taxon>Chlorodendraceae</taxon>
        <taxon>Tetraselmis</taxon>
    </lineage>
</organism>
<reference evidence="1" key="1">
    <citation type="submission" date="2014-05" db="EMBL/GenBank/DDBJ databases">
        <title>The transcriptome of the halophilic microalga Tetraselmis sp. GSL018 isolated from the Great Salt Lake, Utah.</title>
        <authorList>
            <person name="Jinkerson R.E."/>
            <person name="D'Adamo S."/>
            <person name="Posewitz M.C."/>
        </authorList>
    </citation>
    <scope>NUCLEOTIDE SEQUENCE</scope>
    <source>
        <strain evidence="1">GSL018</strain>
    </source>
</reference>
<name>A0A061RFQ6_9CHLO</name>
<accession>A0A061RFQ6</accession>
<gene>
    <name evidence="1" type="ORF">TSPGSL018_1223</name>
</gene>
<dbReference type="EMBL" id="GBEZ01014319">
    <property type="protein sequence ID" value="JAC71747.1"/>
    <property type="molecule type" value="Transcribed_RNA"/>
</dbReference>
<feature type="non-terminal residue" evidence="1">
    <location>
        <position position="1"/>
    </location>
</feature>
<proteinExistence type="predicted"/>
<dbReference type="AlphaFoldDB" id="A0A061RFQ6"/>
<sequence length="50" mass="5510">EPKKYRKAISTAHVEVWANNQSKVSSCLPAITAVQSRCFDRGSKSNTMLA</sequence>
<evidence type="ECO:0000313" key="1">
    <source>
        <dbReference type="EMBL" id="JAC71747.1"/>
    </source>
</evidence>